<feature type="compositionally biased region" description="Low complexity" evidence="2">
    <location>
        <begin position="105"/>
        <end position="121"/>
    </location>
</feature>
<feature type="compositionally biased region" description="Polar residues" evidence="2">
    <location>
        <begin position="280"/>
        <end position="293"/>
    </location>
</feature>
<name>A0A8C6UQ60_9GOBI</name>
<dbReference type="PANTHER" id="PTHR22042:SF3">
    <property type="entry name" value="RIKEN CDNA 2900026A02 GENE"/>
    <property type="match status" value="1"/>
</dbReference>
<feature type="region of interest" description="Disordered" evidence="2">
    <location>
        <begin position="786"/>
        <end position="818"/>
    </location>
</feature>
<feature type="coiled-coil region" evidence="1">
    <location>
        <begin position="834"/>
        <end position="868"/>
    </location>
</feature>
<feature type="compositionally biased region" description="Basic and acidic residues" evidence="2">
    <location>
        <begin position="1269"/>
        <end position="1278"/>
    </location>
</feature>
<dbReference type="Proteomes" id="UP000694523">
    <property type="component" value="Unplaced"/>
</dbReference>
<feature type="compositionally biased region" description="Basic and acidic residues" evidence="2">
    <location>
        <begin position="320"/>
        <end position="334"/>
    </location>
</feature>
<dbReference type="PANTHER" id="PTHR22042">
    <property type="entry name" value="TANKYRASE 1 BINDING PROTEIN"/>
    <property type="match status" value="1"/>
</dbReference>
<dbReference type="Ensembl" id="ENSNMLT00000041353.1">
    <property type="protein sequence ID" value="ENSNMLP00000037126.1"/>
    <property type="gene ID" value="ENSNMLG00000022992.1"/>
</dbReference>
<feature type="compositionally biased region" description="Polar residues" evidence="2">
    <location>
        <begin position="122"/>
        <end position="131"/>
    </location>
</feature>
<keyword evidence="1" id="KW-0175">Coiled coil</keyword>
<sequence length="1745" mass="201148">MAAEVEVQSAEVGRSGGCLHLSPLTDSNNKNLLEISPMNQSRLISPEPSKPAPGPKPRLTPKPFTVDRNPSIRPIPAPKPQPKPRPESTRLTGYKPITPKPPTAPSSSTSKPSSTRPASTSFRTSKLNAGETTKPVAQPFVPAPPLDGDPSKPISPILKPANLTYSRSLKRRPSAEWSGSTKKEERDLESPNKVGTSITRTKSMGYLLQIGKEEEEKTKLEASVPLRAHARGTRPRPVSAIYPTTPTKAESPNPPFPRTERRPLSTDLTSKFESVGLSFRKTSTAKENSPENSLQKKEQVKSPSPQVSSPETNKPAVPDQSKENVSAKDNEDMRGASIKSRISLLLDSSVSPVTPAPGQAPDNTATQAAPEAEPAVGVKQLIRQLTVDQTTPNQSPVQKPALKPRPLPLDLTKRFSPDPMVSPGDASDRHDTGKSPEKRGEDWIRTPNDEKTFVDLKDWPHQIKTPVSEEPVLLRSPKESEAHMVRASVFENVVEKRSILMVDENKSDLPMIDKPAEEGKLVTATYKEPVSPSGPVCVVHAIDTVPAAGGSTAVSESVPSAQWEDKPMTLRTRRQEGTKTAPEKPSPEPISNAPRFLRVGALQKWMIDDDVDLETGMPKDKPRDFEVEDVSAAAKRLKTQQMEEQAKPRATYFALTGQMQETVTAIEAGDSLALSDPNTQWSPQGKVLPFTRNPSLDEAFAKAPENDAYAEGQLEKQKQLESERQAELEFGRLKEREMQREFERQRQKAFEKETQEFEEKGRVLEINKQIERERLKHLEFEKQRQVELKRQRQMEKEKQKQLEIDRQRPNESERQKEAEFERLRQMELETQRQIELENQRLFELKKQKQDLERQKQLEMERQKQIETERKRQIELERQEQIETERLRQIELEKQYQIELENQRQLEIKKRKQELERQKQLEAEKQRQIEIQRQKQFEAEKQRQVELERQKQQKEIERQKQIELEKQRQMELEWQKLQEIERVKQLELELEERQRQLERERREMERERREMERQREEERLQKELDKEQKLMEKQMERQRLQAEAEERERRQQAELQKQRERQQVLEVERQRLREKMEKEQAEKLRHMALEQEKLRIRELEKERERQKEMEREKQRELELQRQRELELQRLRELEKQRQRQLDQERQELEMQRQKQQEQEKERQRKEELERIKELEKRQLQEFEKHKQAERQQIHEQEKRRLREKMDREEAERMRQIAKQQEAERRRLKDKQKKEEQERIRLESAALRPKVVDIDSVLRNDLSKGSPRGDPSTRWKEPSPKSEQSLRPGTLDIDSFTSHSQPSPSRDLFPVVGFHEVDQRVPMSPQNSGGLQSPVWTTSPQDPWEQRSVEMSVDTPEQPKKPLSKTSLEQLLLRQEERRQAPQRRWSGLVLDDPFHMAPFSEPETKPAPSDTVSSSSSTTEQVWLHRDLPEGRSRSDGPSHRRTLGSQELNRIRSRSMSRRSAPSSNTVESSLSRMRSRSAHRDQARDGWVQQNNNVSTEDESKDSETPVHETDSQYGTWETGLRSEDSLTPATPSSDSNLSPSPKKPISPQTPGDHTPHLLTDATDGLPPRVEPLPFPDAPVALLDNSALRSRAQLGKKRAPRSRPSRAAKQTEAEGGASDDWIYKDSTEEKVENKKEDSDSEEQPKASDAGPTAASSQPQRVALFPGMDQSALMAQLKKRGESDQADGPTPAPSQLSRSPKSPFLPRANRVLPPAGGKENGVEDSPQWLKELKSKKRLSQYENES</sequence>
<feature type="compositionally biased region" description="Low complexity" evidence="2">
    <location>
        <begin position="1408"/>
        <end position="1418"/>
    </location>
</feature>
<dbReference type="Pfam" id="PF15327">
    <property type="entry name" value="Tankyrase_bdg_C"/>
    <property type="match status" value="1"/>
</dbReference>
<feature type="compositionally biased region" description="Pro residues" evidence="2">
    <location>
        <begin position="48"/>
        <end position="60"/>
    </location>
</feature>
<protein>
    <submittedName>
        <fullName evidence="4">Si:ch73-138n13.1</fullName>
    </submittedName>
</protein>
<keyword evidence="5" id="KW-1185">Reference proteome</keyword>
<evidence type="ECO:0000256" key="2">
    <source>
        <dbReference type="SAM" id="MobiDB-lite"/>
    </source>
</evidence>
<dbReference type="SMART" id="SM01319">
    <property type="entry name" value="Tankyrase_bdg_C"/>
    <property type="match status" value="1"/>
</dbReference>
<dbReference type="InterPro" id="IPR040006">
    <property type="entry name" value="TNKS1BP1-like"/>
</dbReference>
<evidence type="ECO:0000313" key="4">
    <source>
        <dbReference type="Ensembl" id="ENSNMLP00000037126.1"/>
    </source>
</evidence>
<feature type="compositionally biased region" description="Basic and acidic residues" evidence="2">
    <location>
        <begin position="1422"/>
        <end position="1438"/>
    </location>
</feature>
<feature type="compositionally biased region" description="Polar residues" evidence="2">
    <location>
        <begin position="24"/>
        <end position="43"/>
    </location>
</feature>
<feature type="compositionally biased region" description="Low complexity" evidence="2">
    <location>
        <begin position="301"/>
        <end position="310"/>
    </location>
</feature>
<feature type="compositionally biased region" description="Basic and acidic residues" evidence="2">
    <location>
        <begin position="1180"/>
        <end position="1240"/>
    </location>
</feature>
<feature type="compositionally biased region" description="Polar residues" evidence="2">
    <location>
        <begin position="386"/>
        <end position="397"/>
    </location>
</feature>
<feature type="domain" description="Tankyrase 1-binding protein C-terminal" evidence="3">
    <location>
        <begin position="1571"/>
        <end position="1736"/>
    </location>
</feature>
<feature type="compositionally biased region" description="Low complexity" evidence="2">
    <location>
        <begin position="364"/>
        <end position="375"/>
    </location>
</feature>
<dbReference type="InterPro" id="IPR032764">
    <property type="entry name" value="Tankyrase-bd_C"/>
</dbReference>
<reference evidence="4" key="1">
    <citation type="submission" date="2025-08" db="UniProtKB">
        <authorList>
            <consortium name="Ensembl"/>
        </authorList>
    </citation>
    <scope>IDENTIFICATION</scope>
</reference>
<feature type="region of interest" description="Disordered" evidence="2">
    <location>
        <begin position="215"/>
        <end position="449"/>
    </location>
</feature>
<feature type="compositionally biased region" description="Basic and acidic residues" evidence="2">
    <location>
        <begin position="426"/>
        <end position="449"/>
    </location>
</feature>
<evidence type="ECO:0000259" key="3">
    <source>
        <dbReference type="SMART" id="SM01319"/>
    </source>
</evidence>
<feature type="compositionally biased region" description="Basic and acidic residues" evidence="2">
    <location>
        <begin position="1503"/>
        <end position="1512"/>
    </location>
</feature>
<feature type="compositionally biased region" description="Polar residues" evidence="2">
    <location>
        <begin position="1322"/>
        <end position="1339"/>
    </location>
</feature>
<feature type="region of interest" description="Disordered" evidence="2">
    <location>
        <begin position="1139"/>
        <end position="1166"/>
    </location>
</feature>
<feature type="compositionally biased region" description="Pro residues" evidence="2">
    <location>
        <begin position="73"/>
        <end position="83"/>
    </location>
</feature>
<feature type="compositionally biased region" description="Basic and acidic residues" evidence="2">
    <location>
        <begin position="1622"/>
        <end position="1646"/>
    </location>
</feature>
<evidence type="ECO:0000313" key="5">
    <source>
        <dbReference type="Proteomes" id="UP000694523"/>
    </source>
</evidence>
<organism evidence="4 5">
    <name type="scientific">Neogobius melanostomus</name>
    <name type="common">round goby</name>
    <dbReference type="NCBI Taxonomy" id="47308"/>
    <lineage>
        <taxon>Eukaryota</taxon>
        <taxon>Metazoa</taxon>
        <taxon>Chordata</taxon>
        <taxon>Craniata</taxon>
        <taxon>Vertebrata</taxon>
        <taxon>Euteleostomi</taxon>
        <taxon>Actinopterygii</taxon>
        <taxon>Neopterygii</taxon>
        <taxon>Teleostei</taxon>
        <taxon>Neoteleostei</taxon>
        <taxon>Acanthomorphata</taxon>
        <taxon>Gobiaria</taxon>
        <taxon>Gobiiformes</taxon>
        <taxon>Gobioidei</taxon>
        <taxon>Gobiidae</taxon>
        <taxon>Benthophilinae</taxon>
        <taxon>Neogobiini</taxon>
        <taxon>Neogobius</taxon>
    </lineage>
</organism>
<feature type="region of interest" description="Disordered" evidence="2">
    <location>
        <begin position="1"/>
        <end position="197"/>
    </location>
</feature>
<evidence type="ECO:0000256" key="1">
    <source>
        <dbReference type="SAM" id="Coils"/>
    </source>
</evidence>
<feature type="compositionally biased region" description="Basic and acidic residues" evidence="2">
    <location>
        <begin position="563"/>
        <end position="586"/>
    </location>
</feature>
<reference evidence="4" key="2">
    <citation type="submission" date="2025-09" db="UniProtKB">
        <authorList>
            <consortium name="Ensembl"/>
        </authorList>
    </citation>
    <scope>IDENTIFICATION</scope>
</reference>
<feature type="compositionally biased region" description="Basic and acidic residues" evidence="2">
    <location>
        <begin position="181"/>
        <end position="190"/>
    </location>
</feature>
<feature type="compositionally biased region" description="Basic and acidic residues" evidence="2">
    <location>
        <begin position="1248"/>
        <end position="1260"/>
    </location>
</feature>
<feature type="region of interest" description="Disordered" evidence="2">
    <location>
        <begin position="1180"/>
        <end position="1745"/>
    </location>
</feature>
<feature type="compositionally biased region" description="Polar residues" evidence="2">
    <location>
        <begin position="1527"/>
        <end position="1541"/>
    </location>
</feature>
<feature type="region of interest" description="Disordered" evidence="2">
    <location>
        <begin position="995"/>
        <end position="1061"/>
    </location>
</feature>
<feature type="compositionally biased region" description="Polar residues" evidence="2">
    <location>
        <begin position="1293"/>
        <end position="1302"/>
    </location>
</feature>
<feature type="region of interest" description="Disordered" evidence="2">
    <location>
        <begin position="549"/>
        <end position="593"/>
    </location>
</feature>
<feature type="compositionally biased region" description="Basic residues" evidence="2">
    <location>
        <begin position="1595"/>
        <end position="1607"/>
    </location>
</feature>
<accession>A0A8C6UQ60</accession>
<proteinExistence type="predicted"/>